<evidence type="ECO:0000256" key="5">
    <source>
        <dbReference type="ARBA" id="ARBA00022989"/>
    </source>
</evidence>
<evidence type="ECO:0000259" key="8">
    <source>
        <dbReference type="PROSITE" id="PS50850"/>
    </source>
</evidence>
<feature type="transmembrane region" description="Helical" evidence="7">
    <location>
        <begin position="356"/>
        <end position="380"/>
    </location>
</feature>
<evidence type="ECO:0000256" key="7">
    <source>
        <dbReference type="SAM" id="Phobius"/>
    </source>
</evidence>
<dbReference type="Proteomes" id="UP000036356">
    <property type="component" value="Unassembled WGS sequence"/>
</dbReference>
<feature type="transmembrane region" description="Helical" evidence="7">
    <location>
        <begin position="154"/>
        <end position="172"/>
    </location>
</feature>
<dbReference type="GO" id="GO:0005886">
    <property type="term" value="C:plasma membrane"/>
    <property type="evidence" value="ECO:0007669"/>
    <property type="project" value="UniProtKB-SubCell"/>
</dbReference>
<accession>A0A0J1FLQ2</accession>
<reference evidence="9 10" key="1">
    <citation type="submission" date="2015-06" db="EMBL/GenBank/DDBJ databases">
        <title>Draft genome of the moderately acidophilic sulfate reducer Candidatus Desulfosporosinus acididurans strain M1.</title>
        <authorList>
            <person name="Poehlein A."/>
            <person name="Petzsch P."/>
            <person name="Johnson B.D."/>
            <person name="Schloemann M."/>
            <person name="Daniel R."/>
            <person name="Muehling M."/>
        </authorList>
    </citation>
    <scope>NUCLEOTIDE SEQUENCE [LARGE SCALE GENOMIC DNA]</scope>
    <source>
        <strain evidence="9 10">M1</strain>
    </source>
</reference>
<dbReference type="Pfam" id="PF07690">
    <property type="entry name" value="MFS_1"/>
    <property type="match status" value="1"/>
</dbReference>
<keyword evidence="2" id="KW-0813">Transport</keyword>
<keyword evidence="3" id="KW-1003">Cell membrane</keyword>
<dbReference type="InterPro" id="IPR036259">
    <property type="entry name" value="MFS_trans_sf"/>
</dbReference>
<dbReference type="PROSITE" id="PS00216">
    <property type="entry name" value="SUGAR_TRANSPORT_1"/>
    <property type="match status" value="1"/>
</dbReference>
<feature type="transmembrane region" description="Helical" evidence="7">
    <location>
        <begin position="114"/>
        <end position="133"/>
    </location>
</feature>
<dbReference type="InterPro" id="IPR050171">
    <property type="entry name" value="MFS_Transporters"/>
</dbReference>
<feature type="transmembrane region" description="Helical" evidence="7">
    <location>
        <begin position="91"/>
        <end position="108"/>
    </location>
</feature>
<sequence length="411" mass="45357">MLKEELLKRGVSKNLINAYRGLPKSIYIFFIVQIVNRFGDFVVPFLTLYLTQKLGLSFEATGVIVMLASLVRIPGSLFGGKFADLLGRKKVYVLAQTLAGVLLVPCAFQKNPSINIICILLATFFNGAVRPSINSIIADILPPHKRQLGYSLNYLGINIGVALGPIVAGFLFNHSLPLLFLGDALTSFFAVTLVVRYVSEVNSISAEAAVTEEEKDESENIFKALYKRPHIIILLMIYIIYSAVYTQHRFSLPIMLDNTFLAQGPEKFGWLMSINALTVITSTMWITTITKRVKPINNLGLAGVLYAIGFGMIGEIHTFFLFIISTILWTFGEILMATNFGTYIANNSPRNYRARFSALSNISNAIGGSLGTSLMGVYIGTRGINSVWQIIFVISCLAAILMFTLSINTCR</sequence>
<feature type="transmembrane region" description="Helical" evidence="7">
    <location>
        <begin position="319"/>
        <end position="344"/>
    </location>
</feature>
<feature type="transmembrane region" description="Helical" evidence="7">
    <location>
        <begin position="296"/>
        <end position="313"/>
    </location>
</feature>
<dbReference type="GO" id="GO:0022857">
    <property type="term" value="F:transmembrane transporter activity"/>
    <property type="evidence" value="ECO:0007669"/>
    <property type="project" value="InterPro"/>
</dbReference>
<evidence type="ECO:0000256" key="1">
    <source>
        <dbReference type="ARBA" id="ARBA00004651"/>
    </source>
</evidence>
<feature type="transmembrane region" description="Helical" evidence="7">
    <location>
        <begin position="178"/>
        <end position="198"/>
    </location>
</feature>
<keyword evidence="6 7" id="KW-0472">Membrane</keyword>
<dbReference type="InterPro" id="IPR011701">
    <property type="entry name" value="MFS"/>
</dbReference>
<dbReference type="STRING" id="476652.DEAC_c42330"/>
<dbReference type="PATRIC" id="fig|476652.3.peg.4477"/>
<protein>
    <submittedName>
        <fullName evidence="9">Multidrug resistance protein MdtH</fullName>
    </submittedName>
</protein>
<name>A0A0J1FLQ2_9FIRM</name>
<dbReference type="Gene3D" id="1.20.1250.20">
    <property type="entry name" value="MFS general substrate transporter like domains"/>
    <property type="match status" value="1"/>
</dbReference>
<keyword evidence="10" id="KW-1185">Reference proteome</keyword>
<evidence type="ECO:0000256" key="3">
    <source>
        <dbReference type="ARBA" id="ARBA00022475"/>
    </source>
</evidence>
<dbReference type="CDD" id="cd17329">
    <property type="entry name" value="MFS_MdtH_MDR_like"/>
    <property type="match status" value="1"/>
</dbReference>
<feature type="transmembrane region" description="Helical" evidence="7">
    <location>
        <begin position="231"/>
        <end position="248"/>
    </location>
</feature>
<dbReference type="PANTHER" id="PTHR23517">
    <property type="entry name" value="RESISTANCE PROTEIN MDTM, PUTATIVE-RELATED-RELATED"/>
    <property type="match status" value="1"/>
</dbReference>
<dbReference type="AlphaFoldDB" id="A0A0J1FLQ2"/>
<evidence type="ECO:0000313" key="10">
    <source>
        <dbReference type="Proteomes" id="UP000036356"/>
    </source>
</evidence>
<feature type="domain" description="Major facilitator superfamily (MFS) profile" evidence="8">
    <location>
        <begin position="25"/>
        <end position="410"/>
    </location>
</feature>
<feature type="transmembrane region" description="Helical" evidence="7">
    <location>
        <begin position="56"/>
        <end position="79"/>
    </location>
</feature>
<proteinExistence type="predicted"/>
<evidence type="ECO:0000313" key="9">
    <source>
        <dbReference type="EMBL" id="KLU63868.1"/>
    </source>
</evidence>
<dbReference type="SUPFAM" id="SSF103473">
    <property type="entry name" value="MFS general substrate transporter"/>
    <property type="match status" value="1"/>
</dbReference>
<feature type="transmembrane region" description="Helical" evidence="7">
    <location>
        <begin position="386"/>
        <end position="407"/>
    </location>
</feature>
<feature type="transmembrane region" description="Helical" evidence="7">
    <location>
        <begin position="268"/>
        <end position="289"/>
    </location>
</feature>
<gene>
    <name evidence="9" type="primary">mdtH_2</name>
    <name evidence="9" type="ORF">DEAC_c42330</name>
</gene>
<keyword evidence="4 7" id="KW-0812">Transmembrane</keyword>
<comment type="caution">
    <text evidence="9">The sequence shown here is derived from an EMBL/GenBank/DDBJ whole genome shotgun (WGS) entry which is preliminary data.</text>
</comment>
<dbReference type="PROSITE" id="PS50850">
    <property type="entry name" value="MFS"/>
    <property type="match status" value="1"/>
</dbReference>
<evidence type="ECO:0000256" key="4">
    <source>
        <dbReference type="ARBA" id="ARBA00022692"/>
    </source>
</evidence>
<organism evidence="9 10">
    <name type="scientific">Desulfosporosinus acididurans</name>
    <dbReference type="NCBI Taxonomy" id="476652"/>
    <lineage>
        <taxon>Bacteria</taxon>
        <taxon>Bacillati</taxon>
        <taxon>Bacillota</taxon>
        <taxon>Clostridia</taxon>
        <taxon>Eubacteriales</taxon>
        <taxon>Desulfitobacteriaceae</taxon>
        <taxon>Desulfosporosinus</taxon>
    </lineage>
</organism>
<dbReference type="RefSeq" id="WP_047811989.1">
    <property type="nucleotide sequence ID" value="NZ_LDZY01000022.1"/>
</dbReference>
<comment type="subcellular location">
    <subcellularLocation>
        <location evidence="1">Cell membrane</location>
        <topology evidence="1">Multi-pass membrane protein</topology>
    </subcellularLocation>
</comment>
<evidence type="ECO:0000256" key="2">
    <source>
        <dbReference type="ARBA" id="ARBA00022448"/>
    </source>
</evidence>
<dbReference type="EMBL" id="LDZY01000022">
    <property type="protein sequence ID" value="KLU63868.1"/>
    <property type="molecule type" value="Genomic_DNA"/>
</dbReference>
<keyword evidence="5 7" id="KW-1133">Transmembrane helix</keyword>
<dbReference type="InterPro" id="IPR020846">
    <property type="entry name" value="MFS_dom"/>
</dbReference>
<feature type="transmembrane region" description="Helical" evidence="7">
    <location>
        <begin position="26"/>
        <end position="50"/>
    </location>
</feature>
<dbReference type="InterPro" id="IPR005829">
    <property type="entry name" value="Sugar_transporter_CS"/>
</dbReference>
<evidence type="ECO:0000256" key="6">
    <source>
        <dbReference type="ARBA" id="ARBA00023136"/>
    </source>
</evidence>